<keyword evidence="11" id="KW-1185">Reference proteome</keyword>
<evidence type="ECO:0000256" key="8">
    <source>
        <dbReference type="SAM" id="Phobius"/>
    </source>
</evidence>
<evidence type="ECO:0000256" key="6">
    <source>
        <dbReference type="ARBA" id="ARBA00023098"/>
    </source>
</evidence>
<keyword evidence="4" id="KW-0256">Endoplasmic reticulum</keyword>
<dbReference type="VEuPathDB" id="VectorBase:PHUM009840"/>
<organism>
    <name type="scientific">Pediculus humanus subsp. corporis</name>
    <name type="common">Body louse</name>
    <dbReference type="NCBI Taxonomy" id="121224"/>
    <lineage>
        <taxon>Eukaryota</taxon>
        <taxon>Metazoa</taxon>
        <taxon>Ecdysozoa</taxon>
        <taxon>Arthropoda</taxon>
        <taxon>Hexapoda</taxon>
        <taxon>Insecta</taxon>
        <taxon>Pterygota</taxon>
        <taxon>Neoptera</taxon>
        <taxon>Paraneoptera</taxon>
        <taxon>Psocodea</taxon>
        <taxon>Troctomorpha</taxon>
        <taxon>Phthiraptera</taxon>
        <taxon>Anoplura</taxon>
        <taxon>Pediculidae</taxon>
        <taxon>Pediculus</taxon>
    </lineage>
</organism>
<feature type="transmembrane region" description="Helical" evidence="8">
    <location>
        <begin position="258"/>
        <end position="281"/>
    </location>
</feature>
<reference evidence="10" key="3">
    <citation type="submission" date="2020-05" db="UniProtKB">
        <authorList>
            <consortium name="EnsemblMetazoa"/>
        </authorList>
    </citation>
    <scope>IDENTIFICATION</scope>
    <source>
        <strain evidence="10">USDA</strain>
    </source>
</reference>
<name>E0V9E8_PEDHC</name>
<dbReference type="GO" id="GO:0034389">
    <property type="term" value="P:lipid droplet organization"/>
    <property type="evidence" value="ECO:0007669"/>
    <property type="project" value="InterPro"/>
</dbReference>
<dbReference type="PANTHER" id="PTHR23129:SF0">
    <property type="entry name" value="ACYL-COENZYME A DIPHOSPHATASE FITM2"/>
    <property type="match status" value="1"/>
</dbReference>
<feature type="transmembrane region" description="Helical" evidence="8">
    <location>
        <begin position="63"/>
        <end position="81"/>
    </location>
</feature>
<evidence type="ECO:0000256" key="3">
    <source>
        <dbReference type="ARBA" id="ARBA00022801"/>
    </source>
</evidence>
<proteinExistence type="inferred from homology"/>
<dbReference type="GeneID" id="8233703"/>
<dbReference type="HOGENOM" id="CLU_049499_0_0_1"/>
<dbReference type="OrthoDB" id="5579088at2759"/>
<evidence type="ECO:0000256" key="5">
    <source>
        <dbReference type="ARBA" id="ARBA00022989"/>
    </source>
</evidence>
<dbReference type="STRING" id="121224.E0V9E8"/>
<evidence type="ECO:0000256" key="7">
    <source>
        <dbReference type="ARBA" id="ARBA00023136"/>
    </source>
</evidence>
<evidence type="ECO:0000313" key="9">
    <source>
        <dbReference type="EMBL" id="EEB10004.1"/>
    </source>
</evidence>
<evidence type="ECO:0008006" key="12">
    <source>
        <dbReference type="Google" id="ProtNLM"/>
    </source>
</evidence>
<keyword evidence="3" id="KW-0378">Hydrolase</keyword>
<sequence length="347" mass="40145">MATYKRNSASSLNFRSKIQSENLKPEGKGSRPLPDPVSIKEALFTLLIDIFRKILFMNSNIKVSLYLGGLFFSFIFDFLPFPKTYFSRSHNVFNLYFVKIGWFWTMVLTTPFVFLTSFTYCCGKRKLVLMHLSRLVVATGIWYVFTSAFAFVEENFGKCSIQEGLKSGKKNCLSKGYLWYSLDISGHAFLLIWSALVITEEAKVIIGWNQVGNMIQNEEHMRYTNEVDINSNLRLLNDEEFLVLKASYKNFSAYVKGLFVALTILTFLWDFMVITTILYYHIMVEKLIAGIFAISMWYITYKYWYPKLKIPPKSPGEGSFKYQKEKVNNNLKPKISTISGQTVHTSK</sequence>
<dbReference type="OMA" id="TYRFWYL"/>
<feature type="transmembrane region" description="Helical" evidence="8">
    <location>
        <begin position="135"/>
        <end position="152"/>
    </location>
</feature>
<dbReference type="EMBL" id="AAZO01000114">
    <property type="status" value="NOT_ANNOTATED_CDS"/>
    <property type="molecule type" value="Genomic_DNA"/>
</dbReference>
<dbReference type="Proteomes" id="UP000009046">
    <property type="component" value="Unassembled WGS sequence"/>
</dbReference>
<dbReference type="GO" id="GO:0019915">
    <property type="term" value="P:lipid storage"/>
    <property type="evidence" value="ECO:0007669"/>
    <property type="project" value="InterPro"/>
</dbReference>
<feature type="transmembrane region" description="Helical" evidence="8">
    <location>
        <begin position="177"/>
        <end position="198"/>
    </location>
</feature>
<feature type="transmembrane region" description="Helical" evidence="8">
    <location>
        <begin position="287"/>
        <end position="305"/>
    </location>
</feature>
<dbReference type="CTD" id="8233703"/>
<dbReference type="KEGG" id="phu:Phum_PHUM009840"/>
<dbReference type="EMBL" id="DS234992">
    <property type="protein sequence ID" value="EEB10004.1"/>
    <property type="molecule type" value="Genomic_DNA"/>
</dbReference>
<reference evidence="9" key="1">
    <citation type="submission" date="2007-04" db="EMBL/GenBank/DDBJ databases">
        <title>Annotation of Pediculus humanus corporis strain USDA.</title>
        <authorList>
            <person name="Kirkness E."/>
            <person name="Hannick L."/>
            <person name="Hass B."/>
            <person name="Bruggner R."/>
            <person name="Lawson D."/>
            <person name="Bidwell S."/>
            <person name="Joardar V."/>
            <person name="Caler E."/>
            <person name="Walenz B."/>
            <person name="Inman J."/>
            <person name="Schobel S."/>
            <person name="Galinsky K."/>
            <person name="Amedeo P."/>
            <person name="Strausberg R."/>
        </authorList>
    </citation>
    <scope>NUCLEOTIDE SEQUENCE</scope>
    <source>
        <strain evidence="9">USDA</strain>
    </source>
</reference>
<dbReference type="GO" id="GO:0005789">
    <property type="term" value="C:endoplasmic reticulum membrane"/>
    <property type="evidence" value="ECO:0007669"/>
    <property type="project" value="UniProtKB-SubCell"/>
</dbReference>
<dbReference type="InterPro" id="IPR019388">
    <property type="entry name" value="FIT"/>
</dbReference>
<dbReference type="PANTHER" id="PTHR23129">
    <property type="entry name" value="ACYL-COENZYME A DIPHOSPHATASE FITM2"/>
    <property type="match status" value="1"/>
</dbReference>
<gene>
    <name evidence="10" type="primary">8233703</name>
    <name evidence="9" type="ORF">Phum_PHUM009840</name>
</gene>
<evidence type="ECO:0000256" key="2">
    <source>
        <dbReference type="ARBA" id="ARBA00022692"/>
    </source>
</evidence>
<dbReference type="GO" id="GO:0010945">
    <property type="term" value="F:coenzyme A diphosphatase activity"/>
    <property type="evidence" value="ECO:0007669"/>
    <property type="project" value="InterPro"/>
</dbReference>
<keyword evidence="7 8" id="KW-0472">Membrane</keyword>
<dbReference type="InterPro" id="IPR046401">
    <property type="entry name" value="FITM1/2"/>
</dbReference>
<dbReference type="HAMAP" id="MF_03230">
    <property type="entry name" value="FITM2"/>
    <property type="match status" value="1"/>
</dbReference>
<evidence type="ECO:0000313" key="11">
    <source>
        <dbReference type="Proteomes" id="UP000009046"/>
    </source>
</evidence>
<evidence type="ECO:0000313" key="10">
    <source>
        <dbReference type="EnsemblMetazoa" id="PHUM009840-PA"/>
    </source>
</evidence>
<dbReference type="InParanoid" id="E0V9E8"/>
<dbReference type="FunCoup" id="E0V9E8">
    <property type="interactions" value="324"/>
</dbReference>
<dbReference type="Pfam" id="PF10261">
    <property type="entry name" value="FIT"/>
    <property type="match status" value="1"/>
</dbReference>
<dbReference type="EnsemblMetazoa" id="PHUM009840-RA">
    <property type="protein sequence ID" value="PHUM009840-PA"/>
    <property type="gene ID" value="PHUM009840"/>
</dbReference>
<dbReference type="GO" id="GO:0008654">
    <property type="term" value="P:phospholipid biosynthetic process"/>
    <property type="evidence" value="ECO:0007669"/>
    <property type="project" value="TreeGrafter"/>
</dbReference>
<evidence type="ECO:0000256" key="4">
    <source>
        <dbReference type="ARBA" id="ARBA00022824"/>
    </source>
</evidence>
<dbReference type="eggNOG" id="KOG3750">
    <property type="taxonomic scope" value="Eukaryota"/>
</dbReference>
<reference evidence="9" key="2">
    <citation type="submission" date="2007-04" db="EMBL/GenBank/DDBJ databases">
        <title>The genome of the human body louse.</title>
        <authorList>
            <consortium name="The Human Body Louse Genome Consortium"/>
            <person name="Kirkness E."/>
            <person name="Walenz B."/>
            <person name="Hass B."/>
            <person name="Bruggner R."/>
            <person name="Strausberg R."/>
        </authorList>
    </citation>
    <scope>NUCLEOTIDE SEQUENCE</scope>
    <source>
        <strain evidence="9">USDA</strain>
    </source>
</reference>
<comment type="subcellular location">
    <subcellularLocation>
        <location evidence="1">Endoplasmic reticulum membrane</location>
        <topology evidence="1">Multi-pass membrane protein</topology>
    </subcellularLocation>
</comment>
<dbReference type="RefSeq" id="XP_002422742.1">
    <property type="nucleotide sequence ID" value="XM_002422697.1"/>
</dbReference>
<accession>E0V9E8</accession>
<keyword evidence="2 8" id="KW-0812">Transmembrane</keyword>
<keyword evidence="5 8" id="KW-1133">Transmembrane helix</keyword>
<dbReference type="AlphaFoldDB" id="E0V9E8"/>
<evidence type="ECO:0000256" key="1">
    <source>
        <dbReference type="ARBA" id="ARBA00004477"/>
    </source>
</evidence>
<feature type="transmembrane region" description="Helical" evidence="8">
    <location>
        <begin position="101"/>
        <end position="123"/>
    </location>
</feature>
<protein>
    <recommendedName>
        <fullName evidence="12">FIT family protein</fullName>
    </recommendedName>
</protein>
<keyword evidence="6" id="KW-0443">Lipid metabolism</keyword>